<proteinExistence type="predicted"/>
<keyword evidence="1" id="KW-0472">Membrane</keyword>
<keyword evidence="1" id="KW-1133">Transmembrane helix</keyword>
<dbReference type="Proteomes" id="UP001152523">
    <property type="component" value="Unassembled WGS sequence"/>
</dbReference>
<dbReference type="AlphaFoldDB" id="A0AAV0FSN5"/>
<keyword evidence="1" id="KW-0812">Transmembrane</keyword>
<accession>A0AAV0FSN5</accession>
<feature type="transmembrane region" description="Helical" evidence="1">
    <location>
        <begin position="94"/>
        <end position="116"/>
    </location>
</feature>
<gene>
    <name evidence="2" type="ORF">CEPIT_LOCUS36936</name>
</gene>
<name>A0AAV0FSN5_9ASTE</name>
<evidence type="ECO:0000313" key="2">
    <source>
        <dbReference type="EMBL" id="CAH9138612.1"/>
    </source>
</evidence>
<evidence type="ECO:0000256" key="1">
    <source>
        <dbReference type="SAM" id="Phobius"/>
    </source>
</evidence>
<reference evidence="2" key="1">
    <citation type="submission" date="2022-07" db="EMBL/GenBank/DDBJ databases">
        <authorList>
            <person name="Macas J."/>
            <person name="Novak P."/>
            <person name="Neumann P."/>
        </authorList>
    </citation>
    <scope>NUCLEOTIDE SEQUENCE</scope>
</reference>
<sequence length="119" mass="13592">MSCTPNSGWRVSRTVFMAEIGRSWANLGIKAGTDLDSRSSEFDDESRSLAENMMNYRQDEKEATILLACPPPELPPRSAGEPMVWKKTNDFDLIPFYFVCVFVSNCMFWLSFYSLAEKL</sequence>
<dbReference type="EMBL" id="CAMAPF010001011">
    <property type="protein sequence ID" value="CAH9138612.1"/>
    <property type="molecule type" value="Genomic_DNA"/>
</dbReference>
<keyword evidence="3" id="KW-1185">Reference proteome</keyword>
<evidence type="ECO:0000313" key="3">
    <source>
        <dbReference type="Proteomes" id="UP001152523"/>
    </source>
</evidence>
<organism evidence="2 3">
    <name type="scientific">Cuscuta epithymum</name>
    <dbReference type="NCBI Taxonomy" id="186058"/>
    <lineage>
        <taxon>Eukaryota</taxon>
        <taxon>Viridiplantae</taxon>
        <taxon>Streptophyta</taxon>
        <taxon>Embryophyta</taxon>
        <taxon>Tracheophyta</taxon>
        <taxon>Spermatophyta</taxon>
        <taxon>Magnoliopsida</taxon>
        <taxon>eudicotyledons</taxon>
        <taxon>Gunneridae</taxon>
        <taxon>Pentapetalae</taxon>
        <taxon>asterids</taxon>
        <taxon>lamiids</taxon>
        <taxon>Solanales</taxon>
        <taxon>Convolvulaceae</taxon>
        <taxon>Cuscuteae</taxon>
        <taxon>Cuscuta</taxon>
        <taxon>Cuscuta subgen. Cuscuta</taxon>
    </lineage>
</organism>
<comment type="caution">
    <text evidence="2">The sequence shown here is derived from an EMBL/GenBank/DDBJ whole genome shotgun (WGS) entry which is preliminary data.</text>
</comment>
<protein>
    <submittedName>
        <fullName evidence="2">Uncharacterized protein</fullName>
    </submittedName>
</protein>